<name>A0ABD0M594_9CAEN</name>
<reference evidence="1 2" key="1">
    <citation type="journal article" date="2023" name="Sci. Data">
        <title>Genome assembly of the Korean intertidal mud-creeper Batillaria attramentaria.</title>
        <authorList>
            <person name="Patra A.K."/>
            <person name="Ho P.T."/>
            <person name="Jun S."/>
            <person name="Lee S.J."/>
            <person name="Kim Y."/>
            <person name="Won Y.J."/>
        </authorList>
    </citation>
    <scope>NUCLEOTIDE SEQUENCE [LARGE SCALE GENOMIC DNA]</scope>
    <source>
        <strain evidence="1">Wonlab-2016</strain>
    </source>
</reference>
<organism evidence="1 2">
    <name type="scientific">Batillaria attramentaria</name>
    <dbReference type="NCBI Taxonomy" id="370345"/>
    <lineage>
        <taxon>Eukaryota</taxon>
        <taxon>Metazoa</taxon>
        <taxon>Spiralia</taxon>
        <taxon>Lophotrochozoa</taxon>
        <taxon>Mollusca</taxon>
        <taxon>Gastropoda</taxon>
        <taxon>Caenogastropoda</taxon>
        <taxon>Sorbeoconcha</taxon>
        <taxon>Cerithioidea</taxon>
        <taxon>Batillariidae</taxon>
        <taxon>Batillaria</taxon>
    </lineage>
</organism>
<dbReference type="EMBL" id="JACVVK020000006">
    <property type="protein sequence ID" value="KAK7506608.1"/>
    <property type="molecule type" value="Genomic_DNA"/>
</dbReference>
<dbReference type="Proteomes" id="UP001519460">
    <property type="component" value="Unassembled WGS sequence"/>
</dbReference>
<accession>A0ABD0M594</accession>
<evidence type="ECO:0000313" key="2">
    <source>
        <dbReference type="Proteomes" id="UP001519460"/>
    </source>
</evidence>
<sequence length="114" mass="12611">FLEPKGSSLVTKRGELTLACLDTHQSVNIRRLAESCLSQCLRRSTATEAVKKKTAPPLPFNLGARNQIKPSTMSRRHAGHYLSDTHDLRSKKAVQLTVLPTVLYRETISNLLAG</sequence>
<dbReference type="AlphaFoldDB" id="A0ABD0M594"/>
<comment type="caution">
    <text evidence="1">The sequence shown here is derived from an EMBL/GenBank/DDBJ whole genome shotgun (WGS) entry which is preliminary data.</text>
</comment>
<protein>
    <submittedName>
        <fullName evidence="1">Uncharacterized protein</fullName>
    </submittedName>
</protein>
<proteinExistence type="predicted"/>
<keyword evidence="2" id="KW-1185">Reference proteome</keyword>
<evidence type="ECO:0000313" key="1">
    <source>
        <dbReference type="EMBL" id="KAK7506608.1"/>
    </source>
</evidence>
<feature type="non-terminal residue" evidence="1">
    <location>
        <position position="1"/>
    </location>
</feature>
<gene>
    <name evidence="1" type="ORF">BaRGS_00002083</name>
</gene>